<evidence type="ECO:0000256" key="1">
    <source>
        <dbReference type="PROSITE-ProRule" id="PRU00288"/>
    </source>
</evidence>
<dbReference type="PANTHER" id="PTHR46220:SF1">
    <property type="entry name" value="ADP-RIBOSYLATION FACTOR GTPASE-ACTIVATING PROTEIN AGD12"/>
    <property type="match status" value="1"/>
</dbReference>
<dbReference type="PROSITE" id="PS50115">
    <property type="entry name" value="ARFGAP"/>
    <property type="match status" value="1"/>
</dbReference>
<feature type="domain" description="Arf-GAP" evidence="3">
    <location>
        <begin position="5"/>
        <end position="135"/>
    </location>
</feature>
<evidence type="ECO:0000313" key="4">
    <source>
        <dbReference type="EMBL" id="CAJ1937984.1"/>
    </source>
</evidence>
<feature type="region of interest" description="Disordered" evidence="2">
    <location>
        <begin position="145"/>
        <end position="168"/>
    </location>
</feature>
<dbReference type="GO" id="GO:0005096">
    <property type="term" value="F:GTPase activator activity"/>
    <property type="evidence" value="ECO:0007669"/>
    <property type="project" value="InterPro"/>
</dbReference>
<feature type="region of interest" description="Disordered" evidence="2">
    <location>
        <begin position="199"/>
        <end position="402"/>
    </location>
</feature>
<dbReference type="EMBL" id="CAKOGP040000668">
    <property type="protein sequence ID" value="CAJ1937984.1"/>
    <property type="molecule type" value="Genomic_DNA"/>
</dbReference>
<evidence type="ECO:0000256" key="2">
    <source>
        <dbReference type="SAM" id="MobiDB-lite"/>
    </source>
</evidence>
<dbReference type="PRINTS" id="PR00405">
    <property type="entry name" value="REVINTRACTNG"/>
</dbReference>
<gene>
    <name evidence="4" type="ORF">CYCCA115_LOCUS5916</name>
</gene>
<feature type="compositionally biased region" description="Low complexity" evidence="2">
    <location>
        <begin position="293"/>
        <end position="310"/>
    </location>
</feature>
<keyword evidence="1" id="KW-0479">Metal-binding</keyword>
<reference evidence="4" key="1">
    <citation type="submission" date="2023-08" db="EMBL/GenBank/DDBJ databases">
        <authorList>
            <person name="Audoor S."/>
            <person name="Bilcke G."/>
        </authorList>
    </citation>
    <scope>NUCLEOTIDE SEQUENCE</scope>
</reference>
<dbReference type="InterPro" id="IPR044518">
    <property type="entry name" value="ARF_GAP_AGD11/12/13"/>
</dbReference>
<feature type="compositionally biased region" description="Polar residues" evidence="2">
    <location>
        <begin position="331"/>
        <end position="341"/>
    </location>
</feature>
<feature type="compositionally biased region" description="Basic and acidic residues" evidence="2">
    <location>
        <begin position="390"/>
        <end position="402"/>
    </location>
</feature>
<name>A0AAD2CLG5_9STRA</name>
<dbReference type="PANTHER" id="PTHR46220">
    <property type="entry name" value="ADP-RIBOSYLATION FACTOR GTPASE-ACTIVATING PROTEIN AGD12"/>
    <property type="match status" value="1"/>
</dbReference>
<dbReference type="InterPro" id="IPR037278">
    <property type="entry name" value="ARFGAP/RecO"/>
</dbReference>
<proteinExistence type="predicted"/>
<protein>
    <recommendedName>
        <fullName evidence="3">Arf-GAP domain-containing protein</fullName>
    </recommendedName>
</protein>
<dbReference type="InterPro" id="IPR038508">
    <property type="entry name" value="ArfGAP_dom_sf"/>
</dbReference>
<sequence length="402" mass="43051">MPSLDERVDNLISKVDNQRCADCFDKQPANVTILLGSLEKPIGAFICFRCARVHEKFPNDVGYVLNARNEADWSEEEVQALEQGSNKIVNAIFESKIAYDHPRPDVNSQLDVREKFIVDKYIDRIFFSESKAAKLMKAPAKESSARFALKAPKDSGSTRGFNSSDSSGDFSFDTDDGLGYENSTPDVAAGVNDLSLDAAAAAPRQRRTRRRASIGINDSKGPPSRTMSLQVEGAGAANQNVRRQRPGRRQSLGRTSSMGGAGLAPGASGDAQGGAPRARRPGRRGSVSGGGPPSLAGSSSNLSQSGAGQTRQRRPGRRGSVGGGGPPSLDNHFNSSNNSLDISEAGDGNRSVASRDRRRLGKGSADPLGGSSHQERRRPRRRGSISVEDANAKLNEKKEMVW</sequence>
<dbReference type="GO" id="GO:0005543">
    <property type="term" value="F:phospholipid binding"/>
    <property type="evidence" value="ECO:0007669"/>
    <property type="project" value="InterPro"/>
</dbReference>
<dbReference type="SMART" id="SM00105">
    <property type="entry name" value="ArfGap"/>
    <property type="match status" value="1"/>
</dbReference>
<dbReference type="GO" id="GO:0008270">
    <property type="term" value="F:zinc ion binding"/>
    <property type="evidence" value="ECO:0007669"/>
    <property type="project" value="UniProtKB-KW"/>
</dbReference>
<organism evidence="4 5">
    <name type="scientific">Cylindrotheca closterium</name>
    <dbReference type="NCBI Taxonomy" id="2856"/>
    <lineage>
        <taxon>Eukaryota</taxon>
        <taxon>Sar</taxon>
        <taxon>Stramenopiles</taxon>
        <taxon>Ochrophyta</taxon>
        <taxon>Bacillariophyta</taxon>
        <taxon>Bacillariophyceae</taxon>
        <taxon>Bacillariophycidae</taxon>
        <taxon>Bacillariales</taxon>
        <taxon>Bacillariaceae</taxon>
        <taxon>Cylindrotheca</taxon>
    </lineage>
</organism>
<keyword evidence="1" id="KW-0863">Zinc-finger</keyword>
<keyword evidence="1" id="KW-0862">Zinc</keyword>
<dbReference type="InterPro" id="IPR001164">
    <property type="entry name" value="ArfGAP_dom"/>
</dbReference>
<dbReference type="Pfam" id="PF01412">
    <property type="entry name" value="ArfGap"/>
    <property type="match status" value="1"/>
</dbReference>
<keyword evidence="5" id="KW-1185">Reference proteome</keyword>
<evidence type="ECO:0000259" key="3">
    <source>
        <dbReference type="PROSITE" id="PS50115"/>
    </source>
</evidence>
<dbReference type="AlphaFoldDB" id="A0AAD2CLG5"/>
<dbReference type="Proteomes" id="UP001295423">
    <property type="component" value="Unassembled WGS sequence"/>
</dbReference>
<accession>A0AAD2CLG5</accession>
<dbReference type="Gene3D" id="1.10.220.150">
    <property type="entry name" value="Arf GTPase activating protein"/>
    <property type="match status" value="1"/>
</dbReference>
<comment type="caution">
    <text evidence="4">The sequence shown here is derived from an EMBL/GenBank/DDBJ whole genome shotgun (WGS) entry which is preliminary data.</text>
</comment>
<evidence type="ECO:0000313" key="5">
    <source>
        <dbReference type="Proteomes" id="UP001295423"/>
    </source>
</evidence>
<dbReference type="SUPFAM" id="SSF57863">
    <property type="entry name" value="ArfGap/RecO-like zinc finger"/>
    <property type="match status" value="1"/>
</dbReference>